<dbReference type="AlphaFoldDB" id="A0A6G1BWU5"/>
<keyword evidence="2" id="KW-1185">Reference proteome</keyword>
<gene>
    <name evidence="1" type="ORF">E2562_017755</name>
</gene>
<reference evidence="1 2" key="1">
    <citation type="submission" date="2019-11" db="EMBL/GenBank/DDBJ databases">
        <title>Whole genome sequence of Oryza granulata.</title>
        <authorList>
            <person name="Li W."/>
        </authorList>
    </citation>
    <scope>NUCLEOTIDE SEQUENCE [LARGE SCALE GENOMIC DNA]</scope>
    <source>
        <strain evidence="2">cv. Menghai</strain>
        <tissue evidence="1">Leaf</tissue>
    </source>
</reference>
<sequence length="64" mass="7357">MCKKQIIFNSKTTKADDRRIEEIKKSIGEAEIGPFTSYTTLMEQIISSQPTYCNSQNAQQQKKK</sequence>
<evidence type="ECO:0000313" key="1">
    <source>
        <dbReference type="EMBL" id="KAF0892795.1"/>
    </source>
</evidence>
<proteinExistence type="predicted"/>
<feature type="non-terminal residue" evidence="1">
    <location>
        <position position="64"/>
    </location>
</feature>
<dbReference type="EMBL" id="SPHZ02000011">
    <property type="protein sequence ID" value="KAF0892795.1"/>
    <property type="molecule type" value="Genomic_DNA"/>
</dbReference>
<accession>A0A6G1BWU5</accession>
<evidence type="ECO:0000313" key="2">
    <source>
        <dbReference type="Proteomes" id="UP000479710"/>
    </source>
</evidence>
<comment type="caution">
    <text evidence="1">The sequence shown here is derived from an EMBL/GenBank/DDBJ whole genome shotgun (WGS) entry which is preliminary data.</text>
</comment>
<dbReference type="Proteomes" id="UP000479710">
    <property type="component" value="Unassembled WGS sequence"/>
</dbReference>
<organism evidence="1 2">
    <name type="scientific">Oryza meyeriana var. granulata</name>
    <dbReference type="NCBI Taxonomy" id="110450"/>
    <lineage>
        <taxon>Eukaryota</taxon>
        <taxon>Viridiplantae</taxon>
        <taxon>Streptophyta</taxon>
        <taxon>Embryophyta</taxon>
        <taxon>Tracheophyta</taxon>
        <taxon>Spermatophyta</taxon>
        <taxon>Magnoliopsida</taxon>
        <taxon>Liliopsida</taxon>
        <taxon>Poales</taxon>
        <taxon>Poaceae</taxon>
        <taxon>BOP clade</taxon>
        <taxon>Oryzoideae</taxon>
        <taxon>Oryzeae</taxon>
        <taxon>Oryzinae</taxon>
        <taxon>Oryza</taxon>
        <taxon>Oryza meyeriana</taxon>
    </lineage>
</organism>
<name>A0A6G1BWU5_9ORYZ</name>
<protein>
    <submittedName>
        <fullName evidence="1">Uncharacterized protein</fullName>
    </submittedName>
</protein>